<keyword evidence="2" id="KW-1185">Reference proteome</keyword>
<proteinExistence type="predicted"/>
<evidence type="ECO:0000313" key="1">
    <source>
        <dbReference type="EMBL" id="MEQ2274311.1"/>
    </source>
</evidence>
<dbReference type="EMBL" id="JAHRIM010076428">
    <property type="protein sequence ID" value="MEQ2274311.1"/>
    <property type="molecule type" value="Genomic_DNA"/>
</dbReference>
<sequence>MFNDLIHRFQTPFLEGWHPVTFICVSLSTHLNHIMRTLAGLCRTCMHEEHQSFGPGVLDLGHIRKLQDTGLEDWGLTPLSVCFLDIFKVKSFSALSAGGEMALFVS</sequence>
<protein>
    <submittedName>
        <fullName evidence="1">Uncharacterized protein</fullName>
    </submittedName>
</protein>
<organism evidence="1 2">
    <name type="scientific">Xenotaenia resolanae</name>
    <dbReference type="NCBI Taxonomy" id="208358"/>
    <lineage>
        <taxon>Eukaryota</taxon>
        <taxon>Metazoa</taxon>
        <taxon>Chordata</taxon>
        <taxon>Craniata</taxon>
        <taxon>Vertebrata</taxon>
        <taxon>Euteleostomi</taxon>
        <taxon>Actinopterygii</taxon>
        <taxon>Neopterygii</taxon>
        <taxon>Teleostei</taxon>
        <taxon>Neoteleostei</taxon>
        <taxon>Acanthomorphata</taxon>
        <taxon>Ovalentaria</taxon>
        <taxon>Atherinomorphae</taxon>
        <taxon>Cyprinodontiformes</taxon>
        <taxon>Goodeidae</taxon>
        <taxon>Xenotaenia</taxon>
    </lineage>
</organism>
<dbReference type="Proteomes" id="UP001444071">
    <property type="component" value="Unassembled WGS sequence"/>
</dbReference>
<reference evidence="1 2" key="1">
    <citation type="submission" date="2021-06" db="EMBL/GenBank/DDBJ databases">
        <authorList>
            <person name="Palmer J.M."/>
        </authorList>
    </citation>
    <scope>NUCLEOTIDE SEQUENCE [LARGE SCALE GENOMIC DNA]</scope>
    <source>
        <strain evidence="1 2">XR_2019</strain>
        <tissue evidence="1">Muscle</tissue>
    </source>
</reference>
<gene>
    <name evidence="1" type="ORF">XENORESO_018176</name>
</gene>
<accession>A0ABV0X087</accession>
<name>A0ABV0X087_9TELE</name>
<evidence type="ECO:0000313" key="2">
    <source>
        <dbReference type="Proteomes" id="UP001444071"/>
    </source>
</evidence>
<comment type="caution">
    <text evidence="1">The sequence shown here is derived from an EMBL/GenBank/DDBJ whole genome shotgun (WGS) entry which is preliminary data.</text>
</comment>